<protein>
    <submittedName>
        <fullName evidence="1">Uncharacterized protein</fullName>
    </submittedName>
</protein>
<organism evidence="1 2">
    <name type="scientific">Ancylostoma ceylanicum</name>
    <dbReference type="NCBI Taxonomy" id="53326"/>
    <lineage>
        <taxon>Eukaryota</taxon>
        <taxon>Metazoa</taxon>
        <taxon>Ecdysozoa</taxon>
        <taxon>Nematoda</taxon>
        <taxon>Chromadorea</taxon>
        <taxon>Rhabditida</taxon>
        <taxon>Rhabditina</taxon>
        <taxon>Rhabditomorpha</taxon>
        <taxon>Strongyloidea</taxon>
        <taxon>Ancylostomatidae</taxon>
        <taxon>Ancylostomatinae</taxon>
        <taxon>Ancylostoma</taxon>
    </lineage>
</organism>
<comment type="caution">
    <text evidence="1">The sequence shown here is derived from an EMBL/GenBank/DDBJ whole genome shotgun (WGS) entry which is preliminary data.</text>
</comment>
<gene>
    <name evidence="1" type="primary">Acey_s0940.g3136</name>
    <name evidence="1" type="ORF">Y032_0940g3136</name>
</gene>
<sequence>MIHFYITGKTSKTEEPWKRYQNQRTHSVKTGFLGLLECDAILLSAEVVLLWRTETSEFVLVRQEHYHTQGDCLHF</sequence>
<dbReference type="EMBL" id="JARK01000540">
    <property type="protein sequence ID" value="EYC36041.1"/>
    <property type="molecule type" value="Genomic_DNA"/>
</dbReference>
<evidence type="ECO:0000313" key="1">
    <source>
        <dbReference type="EMBL" id="EYC36041.1"/>
    </source>
</evidence>
<dbReference type="Proteomes" id="UP000024635">
    <property type="component" value="Unassembled WGS sequence"/>
</dbReference>
<name>A0A016W8Z7_9BILA</name>
<reference evidence="2" key="1">
    <citation type="journal article" date="2015" name="Nat. Genet.">
        <title>The genome and transcriptome of the zoonotic hookworm Ancylostoma ceylanicum identify infection-specific gene families.</title>
        <authorList>
            <person name="Schwarz E.M."/>
            <person name="Hu Y."/>
            <person name="Antoshechkin I."/>
            <person name="Miller M.M."/>
            <person name="Sternberg P.W."/>
            <person name="Aroian R.V."/>
        </authorList>
    </citation>
    <scope>NUCLEOTIDE SEQUENCE</scope>
    <source>
        <strain evidence="2">HY135</strain>
    </source>
</reference>
<proteinExistence type="predicted"/>
<evidence type="ECO:0000313" key="2">
    <source>
        <dbReference type="Proteomes" id="UP000024635"/>
    </source>
</evidence>
<accession>A0A016W8Z7</accession>
<dbReference type="AlphaFoldDB" id="A0A016W8Z7"/>
<keyword evidence="2" id="KW-1185">Reference proteome</keyword>